<comment type="similarity">
    <text evidence="2">Belongs to the purine nucleoside phosphorylase YfiH/LACC1 family.</text>
</comment>
<evidence type="ECO:0000256" key="7">
    <source>
        <dbReference type="ARBA" id="ARBA00047989"/>
    </source>
</evidence>
<comment type="catalytic activity">
    <reaction evidence="7">
        <text>adenosine + H2O + H(+) = inosine + NH4(+)</text>
        <dbReference type="Rhea" id="RHEA:24408"/>
        <dbReference type="ChEBI" id="CHEBI:15377"/>
        <dbReference type="ChEBI" id="CHEBI:15378"/>
        <dbReference type="ChEBI" id="CHEBI:16335"/>
        <dbReference type="ChEBI" id="CHEBI:17596"/>
        <dbReference type="ChEBI" id="CHEBI:28938"/>
        <dbReference type="EC" id="3.5.4.4"/>
    </reaction>
    <physiologicalReaction direction="left-to-right" evidence="7">
        <dbReference type="Rhea" id="RHEA:24409"/>
    </physiologicalReaction>
</comment>
<dbReference type="PANTHER" id="PTHR30616">
    <property type="entry name" value="UNCHARACTERIZED PROTEIN YFIH"/>
    <property type="match status" value="1"/>
</dbReference>
<dbReference type="InterPro" id="IPR011324">
    <property type="entry name" value="Cytotoxic_necrot_fac-like_cat"/>
</dbReference>
<gene>
    <name evidence="10" type="ORF">BWY43_00265</name>
</gene>
<proteinExistence type="inferred from homology"/>
<dbReference type="Pfam" id="PF02578">
    <property type="entry name" value="Cu-oxidase_4"/>
    <property type="match status" value="1"/>
</dbReference>
<keyword evidence="3" id="KW-0808">Transferase</keyword>
<evidence type="ECO:0000256" key="1">
    <source>
        <dbReference type="ARBA" id="ARBA00000553"/>
    </source>
</evidence>
<dbReference type="AlphaFoldDB" id="A0A1V5SEQ6"/>
<comment type="catalytic activity">
    <reaction evidence="9">
        <text>S-methyl-5'-thioadenosine + phosphate = 5-(methylsulfanyl)-alpha-D-ribose 1-phosphate + adenine</text>
        <dbReference type="Rhea" id="RHEA:11852"/>
        <dbReference type="ChEBI" id="CHEBI:16708"/>
        <dbReference type="ChEBI" id="CHEBI:17509"/>
        <dbReference type="ChEBI" id="CHEBI:43474"/>
        <dbReference type="ChEBI" id="CHEBI:58533"/>
        <dbReference type="EC" id="2.4.2.28"/>
    </reaction>
    <physiologicalReaction direction="left-to-right" evidence="9">
        <dbReference type="Rhea" id="RHEA:11853"/>
    </physiologicalReaction>
</comment>
<evidence type="ECO:0000256" key="9">
    <source>
        <dbReference type="ARBA" id="ARBA00049893"/>
    </source>
</evidence>
<dbReference type="PANTHER" id="PTHR30616:SF2">
    <property type="entry name" value="PURINE NUCLEOSIDE PHOSPHORYLASE LACC1"/>
    <property type="match status" value="1"/>
</dbReference>
<protein>
    <recommendedName>
        <fullName evidence="11">Purine nucleoside phosphorylase</fullName>
    </recommendedName>
</protein>
<comment type="caution">
    <text evidence="10">The sequence shown here is derived from an EMBL/GenBank/DDBJ whole genome shotgun (WGS) entry which is preliminary data.</text>
</comment>
<evidence type="ECO:0000313" key="10">
    <source>
        <dbReference type="EMBL" id="OQA52977.1"/>
    </source>
</evidence>
<dbReference type="GO" id="GO:0016787">
    <property type="term" value="F:hydrolase activity"/>
    <property type="evidence" value="ECO:0007669"/>
    <property type="project" value="UniProtKB-KW"/>
</dbReference>
<evidence type="ECO:0000256" key="8">
    <source>
        <dbReference type="ARBA" id="ARBA00048968"/>
    </source>
</evidence>
<evidence type="ECO:0000256" key="4">
    <source>
        <dbReference type="ARBA" id="ARBA00022723"/>
    </source>
</evidence>
<name>A0A1V5SEQ6_9BACT</name>
<dbReference type="CDD" id="cd16833">
    <property type="entry name" value="YfiH"/>
    <property type="match status" value="1"/>
</dbReference>
<evidence type="ECO:0000256" key="6">
    <source>
        <dbReference type="ARBA" id="ARBA00022833"/>
    </source>
</evidence>
<keyword evidence="4" id="KW-0479">Metal-binding</keyword>
<dbReference type="GO" id="GO:0017061">
    <property type="term" value="F:S-methyl-5-thioadenosine phosphorylase activity"/>
    <property type="evidence" value="ECO:0007669"/>
    <property type="project" value="UniProtKB-EC"/>
</dbReference>
<dbReference type="EMBL" id="MWBO01000016">
    <property type="protein sequence ID" value="OQA52977.1"/>
    <property type="molecule type" value="Genomic_DNA"/>
</dbReference>
<evidence type="ECO:0000256" key="2">
    <source>
        <dbReference type="ARBA" id="ARBA00007353"/>
    </source>
</evidence>
<evidence type="ECO:0000256" key="3">
    <source>
        <dbReference type="ARBA" id="ARBA00022679"/>
    </source>
</evidence>
<dbReference type="SUPFAM" id="SSF64438">
    <property type="entry name" value="CNF1/YfiH-like putative cysteine hydrolases"/>
    <property type="match status" value="1"/>
</dbReference>
<evidence type="ECO:0008006" key="11">
    <source>
        <dbReference type="Google" id="ProtNLM"/>
    </source>
</evidence>
<evidence type="ECO:0000256" key="5">
    <source>
        <dbReference type="ARBA" id="ARBA00022801"/>
    </source>
</evidence>
<comment type="catalytic activity">
    <reaction evidence="8">
        <text>adenosine + phosphate = alpha-D-ribose 1-phosphate + adenine</text>
        <dbReference type="Rhea" id="RHEA:27642"/>
        <dbReference type="ChEBI" id="CHEBI:16335"/>
        <dbReference type="ChEBI" id="CHEBI:16708"/>
        <dbReference type="ChEBI" id="CHEBI:43474"/>
        <dbReference type="ChEBI" id="CHEBI:57720"/>
        <dbReference type="EC" id="2.4.2.1"/>
    </reaction>
    <physiologicalReaction direction="left-to-right" evidence="8">
        <dbReference type="Rhea" id="RHEA:27643"/>
    </physiologicalReaction>
</comment>
<sequence>MDHKLSENFRGVRIFSSEKADGPMNFRLGGKERVEQFIKSHNFFVPSVSCEQVHGNEIVFAKEPGHFAKTDAALCRDNFAVITRSADCLPLMIFDKKSGIIGAAHVSRKNLSDSIIKNFSKMHQENGGDVGSTAVFLGPHIRKQNYKINKEGVSILQKGLFGKFLDKEGFFDLTEAVIFALENEGFLRENIEDCKIDTFTTDSLYSYRRDALHSQVNVFATVIIKDSKNDKV</sequence>
<dbReference type="GO" id="GO:0005507">
    <property type="term" value="F:copper ion binding"/>
    <property type="evidence" value="ECO:0007669"/>
    <property type="project" value="TreeGrafter"/>
</dbReference>
<keyword evidence="5" id="KW-0378">Hydrolase</keyword>
<reference evidence="10" key="1">
    <citation type="submission" date="2017-02" db="EMBL/GenBank/DDBJ databases">
        <title>Delving into the versatile metabolic prowess of the omnipresent phylum Bacteroidetes.</title>
        <authorList>
            <person name="Nobu M.K."/>
            <person name="Mei R."/>
            <person name="Narihiro T."/>
            <person name="Kuroda K."/>
            <person name="Liu W.-T."/>
        </authorList>
    </citation>
    <scope>NUCLEOTIDE SEQUENCE</scope>
    <source>
        <strain evidence="10">ADurb.Bin280</strain>
    </source>
</reference>
<organism evidence="10">
    <name type="scientific">candidate division WS2 bacterium ADurb.Bin280</name>
    <dbReference type="NCBI Taxonomy" id="1852829"/>
    <lineage>
        <taxon>Bacteria</taxon>
        <taxon>candidate division WS2</taxon>
    </lineage>
</organism>
<dbReference type="Gene3D" id="3.60.140.10">
    <property type="entry name" value="CNF1/YfiH-like putative cysteine hydrolases"/>
    <property type="match status" value="1"/>
</dbReference>
<dbReference type="InterPro" id="IPR003730">
    <property type="entry name" value="Cu_polyphenol_OxRdtase"/>
</dbReference>
<dbReference type="Proteomes" id="UP000485367">
    <property type="component" value="Unassembled WGS sequence"/>
</dbReference>
<accession>A0A1V5SEQ6</accession>
<dbReference type="InterPro" id="IPR038371">
    <property type="entry name" value="Cu_polyphenol_OxRdtase_sf"/>
</dbReference>
<comment type="catalytic activity">
    <reaction evidence="1">
        <text>inosine + phosphate = alpha-D-ribose 1-phosphate + hypoxanthine</text>
        <dbReference type="Rhea" id="RHEA:27646"/>
        <dbReference type="ChEBI" id="CHEBI:17368"/>
        <dbReference type="ChEBI" id="CHEBI:17596"/>
        <dbReference type="ChEBI" id="CHEBI:43474"/>
        <dbReference type="ChEBI" id="CHEBI:57720"/>
        <dbReference type="EC" id="2.4.2.1"/>
    </reaction>
    <physiologicalReaction direction="left-to-right" evidence="1">
        <dbReference type="Rhea" id="RHEA:27647"/>
    </physiologicalReaction>
</comment>
<keyword evidence="6" id="KW-0862">Zinc</keyword>